<dbReference type="AlphaFoldDB" id="A0A183PHA9"/>
<reference evidence="1 2" key="1">
    <citation type="submission" date="2018-11" db="EMBL/GenBank/DDBJ databases">
        <authorList>
            <consortium name="Pathogen Informatics"/>
        </authorList>
    </citation>
    <scope>NUCLEOTIDE SEQUENCE [LARGE SCALE GENOMIC DNA]</scope>
    <source>
        <strain>Denwood</strain>
        <strain evidence="2">Zambia</strain>
    </source>
</reference>
<sequence length="46" mass="5370">MRYPELTLGEVSVHYTDRRKINIRLILQNHSEIYKPTTAKLVSNNG</sequence>
<organism evidence="1 2">
    <name type="scientific">Schistosoma mattheei</name>
    <dbReference type="NCBI Taxonomy" id="31246"/>
    <lineage>
        <taxon>Eukaryota</taxon>
        <taxon>Metazoa</taxon>
        <taxon>Spiralia</taxon>
        <taxon>Lophotrochozoa</taxon>
        <taxon>Platyhelminthes</taxon>
        <taxon>Trematoda</taxon>
        <taxon>Digenea</taxon>
        <taxon>Strigeidida</taxon>
        <taxon>Schistosomatoidea</taxon>
        <taxon>Schistosomatidae</taxon>
        <taxon>Schistosoma</taxon>
    </lineage>
</organism>
<proteinExistence type="predicted"/>
<dbReference type="Proteomes" id="UP000269396">
    <property type="component" value="Unassembled WGS sequence"/>
</dbReference>
<protein>
    <submittedName>
        <fullName evidence="1">Uncharacterized protein</fullName>
    </submittedName>
</protein>
<gene>
    <name evidence="1" type="ORF">SMTD_LOCUS13745</name>
</gene>
<evidence type="ECO:0000313" key="2">
    <source>
        <dbReference type="Proteomes" id="UP000269396"/>
    </source>
</evidence>
<evidence type="ECO:0000313" key="1">
    <source>
        <dbReference type="EMBL" id="VDP64244.1"/>
    </source>
</evidence>
<keyword evidence="2" id="KW-1185">Reference proteome</keyword>
<name>A0A183PHA9_9TREM</name>
<accession>A0A183PHA9</accession>
<dbReference type="EMBL" id="UZAL01033848">
    <property type="protein sequence ID" value="VDP64244.1"/>
    <property type="molecule type" value="Genomic_DNA"/>
</dbReference>